<dbReference type="EMBL" id="LUCQ01000089">
    <property type="protein sequence ID" value="OAO79415.1"/>
    <property type="molecule type" value="Genomic_DNA"/>
</dbReference>
<evidence type="ECO:0000313" key="3">
    <source>
        <dbReference type="Proteomes" id="UP000078336"/>
    </source>
</evidence>
<dbReference type="InterPro" id="IPR029045">
    <property type="entry name" value="ClpP/crotonase-like_dom_sf"/>
</dbReference>
<feature type="domain" description="CoA carboxyltransferase C-terminal" evidence="1">
    <location>
        <begin position="1"/>
        <end position="89"/>
    </location>
</feature>
<dbReference type="AlphaFoldDB" id="A0A178TDB5"/>
<dbReference type="GO" id="GO:0004485">
    <property type="term" value="F:methylcrotonoyl-CoA carboxylase activity"/>
    <property type="evidence" value="ECO:0007669"/>
    <property type="project" value="TreeGrafter"/>
</dbReference>
<organism evidence="2 3">
    <name type="scientific">Anoxybacillus flavithermus</name>
    <dbReference type="NCBI Taxonomy" id="33934"/>
    <lineage>
        <taxon>Bacteria</taxon>
        <taxon>Bacillati</taxon>
        <taxon>Bacillota</taxon>
        <taxon>Bacilli</taxon>
        <taxon>Bacillales</taxon>
        <taxon>Anoxybacillaceae</taxon>
        <taxon>Anoxybacillus</taxon>
    </lineage>
</organism>
<sequence>MAGPAFEPDCCLAFPHAQIAVMGPEAAVNAVYANKIAELPEEERAAFIEQKREGYRKDIDIYRLASEMVVDGIIAPNELRSELIRRLDACMSKYVVFSERKYGVYPV</sequence>
<dbReference type="PANTHER" id="PTHR22855">
    <property type="entry name" value="ACETYL, PROPIONYL, PYRUVATE, AND GLUTACONYL CARBOXYLASE-RELATED"/>
    <property type="match status" value="1"/>
</dbReference>
<keyword evidence="2" id="KW-0808">Transferase</keyword>
<dbReference type="GO" id="GO:0016740">
    <property type="term" value="F:transferase activity"/>
    <property type="evidence" value="ECO:0007669"/>
    <property type="project" value="UniProtKB-KW"/>
</dbReference>
<dbReference type="PANTHER" id="PTHR22855:SF13">
    <property type="entry name" value="METHYLCROTONOYL-COA CARBOXYLASE BETA CHAIN, MITOCHONDRIAL"/>
    <property type="match status" value="1"/>
</dbReference>
<evidence type="ECO:0000259" key="1">
    <source>
        <dbReference type="PROSITE" id="PS50989"/>
    </source>
</evidence>
<evidence type="ECO:0000313" key="2">
    <source>
        <dbReference type="EMBL" id="OAO79415.1"/>
    </source>
</evidence>
<keyword evidence="3" id="KW-1185">Reference proteome</keyword>
<dbReference type="GO" id="GO:0006552">
    <property type="term" value="P:L-leucine catabolic process"/>
    <property type="evidence" value="ECO:0007669"/>
    <property type="project" value="TreeGrafter"/>
</dbReference>
<dbReference type="PROSITE" id="PS50989">
    <property type="entry name" value="COA_CT_CTER"/>
    <property type="match status" value="1"/>
</dbReference>
<protein>
    <submittedName>
        <fullName evidence="2">Methylcrotonyl-CoA carboxylase carboxyl transferase subunit</fullName>
    </submittedName>
</protein>
<dbReference type="InterPro" id="IPR011763">
    <property type="entry name" value="COA_CT_C"/>
</dbReference>
<dbReference type="SUPFAM" id="SSF52096">
    <property type="entry name" value="ClpP/crotonase"/>
    <property type="match status" value="1"/>
</dbReference>
<dbReference type="GO" id="GO:1905202">
    <property type="term" value="C:methylcrotonoyl-CoA carboxylase complex"/>
    <property type="evidence" value="ECO:0007669"/>
    <property type="project" value="TreeGrafter"/>
</dbReference>
<accession>A0A178TDB5</accession>
<reference evidence="2 3" key="1">
    <citation type="submission" date="2016-03" db="EMBL/GenBank/DDBJ databases">
        <title>Spore heat resistance.</title>
        <authorList>
            <person name="Boekhorst J."/>
            <person name="Berendsen E.M."/>
            <person name="Wells-Bennik M.H."/>
            <person name="Kuipers O.P."/>
        </authorList>
    </citation>
    <scope>NUCLEOTIDE SEQUENCE [LARGE SCALE GENOMIC DNA]</scope>
    <source>
        <strain evidence="2 3">AF16</strain>
    </source>
</reference>
<dbReference type="Gene3D" id="3.90.226.10">
    <property type="entry name" value="2-enoyl-CoA Hydratase, Chain A, domain 1"/>
    <property type="match status" value="1"/>
</dbReference>
<dbReference type="InterPro" id="IPR034733">
    <property type="entry name" value="AcCoA_carboxyl_beta"/>
</dbReference>
<dbReference type="InterPro" id="IPR045190">
    <property type="entry name" value="MCCB/AccD1-like"/>
</dbReference>
<dbReference type="Proteomes" id="UP000078336">
    <property type="component" value="Unassembled WGS sequence"/>
</dbReference>
<proteinExistence type="predicted"/>
<dbReference type="Pfam" id="PF01039">
    <property type="entry name" value="Carboxyl_trans"/>
    <property type="match status" value="1"/>
</dbReference>
<dbReference type="PATRIC" id="fig|33934.7.peg.396"/>
<gene>
    <name evidence="2" type="ORF">TAF16_1475</name>
</gene>
<comment type="caution">
    <text evidence="2">The sequence shown here is derived from an EMBL/GenBank/DDBJ whole genome shotgun (WGS) entry which is preliminary data.</text>
</comment>
<name>A0A178TDB5_9BACL</name>